<name>A0A5D6UW72_9BACT</name>
<organism evidence="1 2">
    <name type="scientific">Hymenobacter lutimineralis</name>
    <dbReference type="NCBI Taxonomy" id="2606448"/>
    <lineage>
        <taxon>Bacteria</taxon>
        <taxon>Pseudomonadati</taxon>
        <taxon>Bacteroidota</taxon>
        <taxon>Cytophagia</taxon>
        <taxon>Cytophagales</taxon>
        <taxon>Hymenobacteraceae</taxon>
        <taxon>Hymenobacter</taxon>
    </lineage>
</organism>
<dbReference type="RefSeq" id="WP_149072291.1">
    <property type="nucleotide sequence ID" value="NZ_VTHL01000022.1"/>
</dbReference>
<reference evidence="1 2" key="1">
    <citation type="submission" date="2019-08" db="EMBL/GenBank/DDBJ databases">
        <authorList>
            <person name="Seo M.-J."/>
        </authorList>
    </citation>
    <scope>NUCLEOTIDE SEQUENCE [LARGE SCALE GENOMIC DNA]</scope>
    <source>
        <strain evidence="1 2">KIGAM108</strain>
    </source>
</reference>
<dbReference type="Proteomes" id="UP000322791">
    <property type="component" value="Unassembled WGS sequence"/>
</dbReference>
<keyword evidence="2" id="KW-1185">Reference proteome</keyword>
<evidence type="ECO:0000313" key="2">
    <source>
        <dbReference type="Proteomes" id="UP000322791"/>
    </source>
</evidence>
<protein>
    <submittedName>
        <fullName evidence="1">Uncharacterized protein</fullName>
    </submittedName>
</protein>
<comment type="caution">
    <text evidence="1">The sequence shown here is derived from an EMBL/GenBank/DDBJ whole genome shotgun (WGS) entry which is preliminary data.</text>
</comment>
<evidence type="ECO:0000313" key="1">
    <source>
        <dbReference type="EMBL" id="TYZ06634.1"/>
    </source>
</evidence>
<proteinExistence type="predicted"/>
<dbReference type="EMBL" id="VTHL01000022">
    <property type="protein sequence ID" value="TYZ06634.1"/>
    <property type="molecule type" value="Genomic_DNA"/>
</dbReference>
<dbReference type="AlphaFoldDB" id="A0A5D6UW72"/>
<gene>
    <name evidence="1" type="ORF">FY528_17345</name>
</gene>
<sequence length="501" mass="56951">MVIYSYSTLTMTIVRLFLLGILFLPGGRAKAQKQEPPYRMRRGGIPQVKRILIYETVEKPSPGFANLRANVSTEKLLRLAQQSNPAMRLYAALALADRKYPKLYEVFGEIIRSDQRVTLQLTHPDNGRVFTRKTYPSSELYDRFYYSGRYQKLTAQDSASYTFQLLKLDSVALTLASQGYPIDWRTEETACYTNNAYPGSYAAIRKLCLDLVETKYGSAPLAHALASYREKADVPLIARFEQWSLWAAVTQFPDPALWPLLQPYVGKESDYRFYAAVASYQNQAAAHLLDSIYRHRLYYDDGAGRRTLSELAQALSNHYHPVFDSLIVQLWWQQQLITPAEVTLFTKRDEKKAAAIFTRGLLGFSPTGNSFLVSYESGLNTERLMSNLLLPILQHDSLTFRAVTFHGLSVFGDKDLAALCGIIRQHHLTWAASALLTRLSAEERAFDLFTISETLLSIGNADVHRRTRELLLKKPVQEFIGKWPVSFDKLLKSYNLTPLSP</sequence>
<accession>A0A5D6UW72</accession>